<protein>
    <submittedName>
        <fullName evidence="4">Transcriptional regulator, TetR family</fullName>
    </submittedName>
</protein>
<evidence type="ECO:0000259" key="3">
    <source>
        <dbReference type="PROSITE" id="PS50977"/>
    </source>
</evidence>
<sequence length="203" mass="22668">MREIAQAAGVAQSLIHYHYKDKDALYRAVFERRASAIRAARGQRLEQLFAEEDTPELESILEVMLNPLHELLDARGKDFRFYLQMVAEVTTSASPRSIDIMKTYYDPSAEIFLAALEKSMPTLPRDMAVWAYLFAIGARMQAHINSNRASRLGWSGAESPHGLLIPFVATGIRSLASGANAVVSVKNPNAAKKRRAIQPRRAR</sequence>
<name>A0A1I3VWT3_9BURK</name>
<dbReference type="SUPFAM" id="SSF46689">
    <property type="entry name" value="Homeodomain-like"/>
    <property type="match status" value="1"/>
</dbReference>
<dbReference type="GO" id="GO:0003677">
    <property type="term" value="F:DNA binding"/>
    <property type="evidence" value="ECO:0007669"/>
    <property type="project" value="UniProtKB-UniRule"/>
</dbReference>
<dbReference type="SUPFAM" id="SSF48498">
    <property type="entry name" value="Tetracyclin repressor-like, C-terminal domain"/>
    <property type="match status" value="1"/>
</dbReference>
<proteinExistence type="predicted"/>
<dbReference type="Proteomes" id="UP000199548">
    <property type="component" value="Unassembled WGS sequence"/>
</dbReference>
<evidence type="ECO:0000313" key="4">
    <source>
        <dbReference type="EMBL" id="SFJ99844.1"/>
    </source>
</evidence>
<organism evidence="4 5">
    <name type="scientific">Paraburkholderia megapolitana</name>
    <dbReference type="NCBI Taxonomy" id="420953"/>
    <lineage>
        <taxon>Bacteria</taxon>
        <taxon>Pseudomonadati</taxon>
        <taxon>Pseudomonadota</taxon>
        <taxon>Betaproteobacteria</taxon>
        <taxon>Burkholderiales</taxon>
        <taxon>Burkholderiaceae</taxon>
        <taxon>Paraburkholderia</taxon>
    </lineage>
</organism>
<comment type="caution">
    <text evidence="2">Lacks conserved residue(s) required for the propagation of feature annotation.</text>
</comment>
<dbReference type="AlphaFoldDB" id="A0A1I3VWT3"/>
<evidence type="ECO:0000256" key="2">
    <source>
        <dbReference type="PROSITE-ProRule" id="PRU00335"/>
    </source>
</evidence>
<dbReference type="Pfam" id="PF00440">
    <property type="entry name" value="TetR_N"/>
    <property type="match status" value="1"/>
</dbReference>
<dbReference type="Pfam" id="PF17939">
    <property type="entry name" value="TetR_C_30"/>
    <property type="match status" value="1"/>
</dbReference>
<feature type="domain" description="HTH tetR-type" evidence="3">
    <location>
        <begin position="1"/>
        <end position="37"/>
    </location>
</feature>
<evidence type="ECO:0000256" key="1">
    <source>
        <dbReference type="ARBA" id="ARBA00023125"/>
    </source>
</evidence>
<dbReference type="EMBL" id="FOQU01000015">
    <property type="protein sequence ID" value="SFJ99844.1"/>
    <property type="molecule type" value="Genomic_DNA"/>
</dbReference>
<dbReference type="InterPro" id="IPR041586">
    <property type="entry name" value="PsrA_TetR_C"/>
</dbReference>
<reference evidence="4 5" key="1">
    <citation type="submission" date="2016-10" db="EMBL/GenBank/DDBJ databases">
        <authorList>
            <person name="de Groot N.N."/>
        </authorList>
    </citation>
    <scope>NUCLEOTIDE SEQUENCE [LARGE SCALE GENOMIC DNA]</scope>
    <source>
        <strain evidence="4 5">LMG 23650</strain>
    </source>
</reference>
<dbReference type="Gene3D" id="1.10.357.10">
    <property type="entry name" value="Tetracycline Repressor, domain 2"/>
    <property type="match status" value="1"/>
</dbReference>
<keyword evidence="1 2" id="KW-0238">DNA-binding</keyword>
<dbReference type="InterPro" id="IPR036271">
    <property type="entry name" value="Tet_transcr_reg_TetR-rel_C_sf"/>
</dbReference>
<dbReference type="STRING" id="420953.SAMN05192543_11529"/>
<evidence type="ECO:0000313" key="5">
    <source>
        <dbReference type="Proteomes" id="UP000199548"/>
    </source>
</evidence>
<gene>
    <name evidence="4" type="ORF">SAMN05192543_11529</name>
</gene>
<dbReference type="InterPro" id="IPR009057">
    <property type="entry name" value="Homeodomain-like_sf"/>
</dbReference>
<keyword evidence="5" id="KW-1185">Reference proteome</keyword>
<dbReference type="InterPro" id="IPR001647">
    <property type="entry name" value="HTH_TetR"/>
</dbReference>
<accession>A0A1I3VWT3</accession>
<dbReference type="PROSITE" id="PS50977">
    <property type="entry name" value="HTH_TETR_2"/>
    <property type="match status" value="1"/>
</dbReference>